<organism evidence="2 3">
    <name type="scientific">Jimgerdemannia flammicorona</name>
    <dbReference type="NCBI Taxonomy" id="994334"/>
    <lineage>
        <taxon>Eukaryota</taxon>
        <taxon>Fungi</taxon>
        <taxon>Fungi incertae sedis</taxon>
        <taxon>Mucoromycota</taxon>
        <taxon>Mucoromycotina</taxon>
        <taxon>Endogonomycetes</taxon>
        <taxon>Endogonales</taxon>
        <taxon>Endogonaceae</taxon>
        <taxon>Jimgerdemannia</taxon>
    </lineage>
</organism>
<sequence length="419" mass="46328">PPQLPPPSSLGSLHPSTQPPFPCYQPTTKPTDYPVASPHCTTMTAEVADNNAVLQHPQLDEIVVENSRRDATALKNHQKSPKRNTRRNVNSDSESAPAKDPATPTRRSRSHLTTTPIAIDPTPIPVPVPSAASLALPTPSNIAAAAPAPAPVIAPVSTPRMTTRGALLTAPVNRTYSGYPARTSRSRARGRGTGRGRGRNRGDSAQGGSGESRVHKNGGQHPSNPKEDELKPREERSYKEFFPDLDIAVPLKILTELDVEDEPEMAEREAAVIEPKSEAPEKDNEVEEEVRSLAMDIDTDPTAGQRREVEVVIETRKRVMNGAHRKRRINTREDDEDEEDGVEVKDSEDDSDLEARKENLSPRPREPTKKSRRGRVDDLKGVRGGKEESMGMKMEADDEDEEEEKEQEEEEQEEEQEEE</sequence>
<accession>A0A433PST3</accession>
<feature type="compositionally biased region" description="Basic residues" evidence="1">
    <location>
        <begin position="76"/>
        <end position="86"/>
    </location>
</feature>
<feature type="compositionally biased region" description="Basic and acidic residues" evidence="1">
    <location>
        <begin position="224"/>
        <end position="242"/>
    </location>
</feature>
<proteinExistence type="predicted"/>
<feature type="compositionally biased region" description="Basic and acidic residues" evidence="1">
    <location>
        <begin position="305"/>
        <end position="317"/>
    </location>
</feature>
<feature type="region of interest" description="Disordered" evidence="1">
    <location>
        <begin position="1"/>
        <end position="38"/>
    </location>
</feature>
<evidence type="ECO:0000256" key="1">
    <source>
        <dbReference type="SAM" id="MobiDB-lite"/>
    </source>
</evidence>
<name>A0A433PST3_9FUNG</name>
<feature type="compositionally biased region" description="Basic residues" evidence="1">
    <location>
        <begin position="184"/>
        <end position="199"/>
    </location>
</feature>
<dbReference type="AlphaFoldDB" id="A0A433PST3"/>
<keyword evidence="3" id="KW-1185">Reference proteome</keyword>
<gene>
    <name evidence="2" type="ORF">BC938DRAFT_475530</name>
</gene>
<feature type="region of interest" description="Disordered" evidence="1">
    <location>
        <begin position="165"/>
        <end position="242"/>
    </location>
</feature>
<dbReference type="Proteomes" id="UP000274822">
    <property type="component" value="Unassembled WGS sequence"/>
</dbReference>
<evidence type="ECO:0000313" key="2">
    <source>
        <dbReference type="EMBL" id="RUS20603.1"/>
    </source>
</evidence>
<feature type="compositionally biased region" description="Acidic residues" evidence="1">
    <location>
        <begin position="333"/>
        <end position="352"/>
    </location>
</feature>
<feature type="compositionally biased region" description="Basic and acidic residues" evidence="1">
    <location>
        <begin position="353"/>
        <end position="390"/>
    </location>
</feature>
<protein>
    <submittedName>
        <fullName evidence="2">Uncharacterized protein</fullName>
    </submittedName>
</protein>
<feature type="compositionally biased region" description="Acidic residues" evidence="1">
    <location>
        <begin position="396"/>
        <end position="419"/>
    </location>
</feature>
<reference evidence="2 3" key="1">
    <citation type="journal article" date="2018" name="New Phytol.">
        <title>Phylogenomics of Endogonaceae and evolution of mycorrhizas within Mucoromycota.</title>
        <authorList>
            <person name="Chang Y."/>
            <person name="Desiro A."/>
            <person name="Na H."/>
            <person name="Sandor L."/>
            <person name="Lipzen A."/>
            <person name="Clum A."/>
            <person name="Barry K."/>
            <person name="Grigoriev I.V."/>
            <person name="Martin F.M."/>
            <person name="Stajich J.E."/>
            <person name="Smith M.E."/>
            <person name="Bonito G."/>
            <person name="Spatafora J.W."/>
        </authorList>
    </citation>
    <scope>NUCLEOTIDE SEQUENCE [LARGE SCALE GENOMIC DNA]</scope>
    <source>
        <strain evidence="2 3">AD002</strain>
    </source>
</reference>
<feature type="region of interest" description="Disordered" evidence="1">
    <location>
        <begin position="260"/>
        <end position="419"/>
    </location>
</feature>
<dbReference type="EMBL" id="RBNJ01020968">
    <property type="protein sequence ID" value="RUS20603.1"/>
    <property type="molecule type" value="Genomic_DNA"/>
</dbReference>
<feature type="region of interest" description="Disordered" evidence="1">
    <location>
        <begin position="59"/>
        <end position="124"/>
    </location>
</feature>
<feature type="non-terminal residue" evidence="2">
    <location>
        <position position="1"/>
    </location>
</feature>
<comment type="caution">
    <text evidence="2">The sequence shown here is derived from an EMBL/GenBank/DDBJ whole genome shotgun (WGS) entry which is preliminary data.</text>
</comment>
<feature type="compositionally biased region" description="Basic and acidic residues" evidence="1">
    <location>
        <begin position="265"/>
        <end position="283"/>
    </location>
</feature>
<feature type="compositionally biased region" description="Low complexity" evidence="1">
    <location>
        <begin position="112"/>
        <end position="121"/>
    </location>
</feature>
<feature type="non-terminal residue" evidence="2">
    <location>
        <position position="419"/>
    </location>
</feature>
<evidence type="ECO:0000313" key="3">
    <source>
        <dbReference type="Proteomes" id="UP000274822"/>
    </source>
</evidence>